<dbReference type="AlphaFoldDB" id="A0A3B1A9S1"/>
<accession>A0A3B1A9S1</accession>
<name>A0A3B1A9S1_9ZZZZ</name>
<gene>
    <name evidence="2" type="ORF">MNBD_GAMMA17-1489</name>
</gene>
<feature type="domain" description="DUF58" evidence="1">
    <location>
        <begin position="55"/>
        <end position="271"/>
    </location>
</feature>
<protein>
    <recommendedName>
        <fullName evidence="1">DUF58 domain-containing protein</fullName>
    </recommendedName>
</protein>
<evidence type="ECO:0000313" key="2">
    <source>
        <dbReference type="EMBL" id="VAW90484.1"/>
    </source>
</evidence>
<organism evidence="2">
    <name type="scientific">hydrothermal vent metagenome</name>
    <dbReference type="NCBI Taxonomy" id="652676"/>
    <lineage>
        <taxon>unclassified sequences</taxon>
        <taxon>metagenomes</taxon>
        <taxon>ecological metagenomes</taxon>
    </lineage>
</organism>
<dbReference type="Pfam" id="PF01882">
    <property type="entry name" value="DUF58"/>
    <property type="match status" value="1"/>
</dbReference>
<dbReference type="PANTHER" id="PTHR33608">
    <property type="entry name" value="BLL2464 PROTEIN"/>
    <property type="match status" value="1"/>
</dbReference>
<dbReference type="PANTHER" id="PTHR33608:SF12">
    <property type="entry name" value="DUF58 DOMAIN-CONTAINING PROTEIN"/>
    <property type="match status" value="1"/>
</dbReference>
<evidence type="ECO:0000259" key="1">
    <source>
        <dbReference type="Pfam" id="PF01882"/>
    </source>
</evidence>
<sequence>MVDHAQQQALLSTAELAQLQQSVLQRRQHQARPLDTPYAGAFNSLHRGHGMELHDVRPYQVGDDIRHMDWRATARSGKATSKVFLAERQRSLFLVIDRRPSMQFGSRVELKATTAARCAAILAFAALAMRERVAGVVLGNEAQFFSSSQTLEGTLPLLQAAAAPLNNTTQTRPPALNALFEKISHTAERGSSLMLISDLHDIEESDQPALLDIASRFESIVLRITDPAEESLVACGKIRVISPLTGNSHIIDTNNAALREAYAETMQQRRHTLEQLCLRSQLPLHTLYNHRDTLQQLIQLQ</sequence>
<proteinExistence type="predicted"/>
<dbReference type="EMBL" id="UOFQ01000196">
    <property type="protein sequence ID" value="VAW90484.1"/>
    <property type="molecule type" value="Genomic_DNA"/>
</dbReference>
<dbReference type="InterPro" id="IPR002881">
    <property type="entry name" value="DUF58"/>
</dbReference>
<reference evidence="2" key="1">
    <citation type="submission" date="2018-06" db="EMBL/GenBank/DDBJ databases">
        <authorList>
            <person name="Zhirakovskaya E."/>
        </authorList>
    </citation>
    <scope>NUCLEOTIDE SEQUENCE</scope>
</reference>